<accession>A0A7W7ZRT0</accession>
<reference evidence="1 2" key="1">
    <citation type="submission" date="2020-08" db="EMBL/GenBank/DDBJ databases">
        <title>Genomic Encyclopedia of Type Strains, Phase IV (KMG-V): Genome sequencing to study the core and pangenomes of soil and plant-associated prokaryotes.</title>
        <authorList>
            <person name="Whitman W."/>
        </authorList>
    </citation>
    <scope>NUCLEOTIDE SEQUENCE [LARGE SCALE GENOMIC DNA]</scope>
    <source>
        <strain evidence="1 2">X5P3</strain>
    </source>
</reference>
<comment type="caution">
    <text evidence="1">The sequence shown here is derived from an EMBL/GenBank/DDBJ whole genome shotgun (WGS) entry which is preliminary data.</text>
</comment>
<gene>
    <name evidence="1" type="ORF">HDF15_003312</name>
</gene>
<dbReference type="GO" id="GO:0051603">
    <property type="term" value="P:proteolysis involved in protein catabolic process"/>
    <property type="evidence" value="ECO:0007669"/>
    <property type="project" value="TreeGrafter"/>
</dbReference>
<dbReference type="Proteomes" id="UP000584867">
    <property type="component" value="Unassembled WGS sequence"/>
</dbReference>
<organism evidence="1 2">
    <name type="scientific">Granulicella mallensis</name>
    <dbReference type="NCBI Taxonomy" id="940614"/>
    <lineage>
        <taxon>Bacteria</taxon>
        <taxon>Pseudomonadati</taxon>
        <taxon>Acidobacteriota</taxon>
        <taxon>Terriglobia</taxon>
        <taxon>Terriglobales</taxon>
        <taxon>Acidobacteriaceae</taxon>
        <taxon>Granulicella</taxon>
    </lineage>
</organism>
<name>A0A7W7ZRT0_9BACT</name>
<dbReference type="InterPro" id="IPR051156">
    <property type="entry name" value="Mito/Outer_Membr_Metalloprot"/>
</dbReference>
<protein>
    <submittedName>
        <fullName evidence="1">Uncharacterized protein</fullName>
    </submittedName>
</protein>
<dbReference type="GO" id="GO:0016020">
    <property type="term" value="C:membrane"/>
    <property type="evidence" value="ECO:0007669"/>
    <property type="project" value="TreeGrafter"/>
</dbReference>
<evidence type="ECO:0000313" key="2">
    <source>
        <dbReference type="Proteomes" id="UP000584867"/>
    </source>
</evidence>
<sequence>MNGIRVICTSTTGYVKVNAAGSVDRSGEGKTFDTSENTGGKSCPQHFLGESVTVFGLLDKKTNTLTATRVEQKSFVGSSVVGFAVIDRMLTEERASDGAAMLIVRADGYRIAIAKATKSTFNPPMVGLGEVQTNVWIRYSGRLRADGTILADEAAFSKNDIAKQEERLRDKNEFDPSAVDEEDRQRHISKSIHGLDAHRIPAYHDDAMQQRVDGIGTRLIPTFQRMLSEGDPSKLNFRFQLVDEKKLRDGIALPSGIILVPYQVVLRLQNDTQLATVLADGIATAIEKEGLRELPAKERMKALQIAGTAGGVFVPGLGFVTGFANHAMKNNMDRHAEAQSGRVSLGFLHDAGFDITQAPVTWWLLASTKPKDLKDIKMPFRASALYGILGTTWRQQPILTAKSSTRLHAAEGTHESH</sequence>
<dbReference type="PANTHER" id="PTHR22726">
    <property type="entry name" value="METALLOENDOPEPTIDASE OMA1"/>
    <property type="match status" value="1"/>
</dbReference>
<proteinExistence type="predicted"/>
<dbReference type="PANTHER" id="PTHR22726:SF1">
    <property type="entry name" value="METALLOENDOPEPTIDASE OMA1, MITOCHONDRIAL"/>
    <property type="match status" value="1"/>
</dbReference>
<evidence type="ECO:0000313" key="1">
    <source>
        <dbReference type="EMBL" id="MBB5064950.1"/>
    </source>
</evidence>
<dbReference type="EMBL" id="JACHIO010000013">
    <property type="protein sequence ID" value="MBB5064950.1"/>
    <property type="molecule type" value="Genomic_DNA"/>
</dbReference>
<dbReference type="RefSeq" id="WP_184257264.1">
    <property type="nucleotide sequence ID" value="NZ_JACHIO010000013.1"/>
</dbReference>
<dbReference type="GO" id="GO:0004222">
    <property type="term" value="F:metalloendopeptidase activity"/>
    <property type="evidence" value="ECO:0007669"/>
    <property type="project" value="TreeGrafter"/>
</dbReference>
<dbReference type="AlphaFoldDB" id="A0A7W7ZRT0"/>